<comment type="caution">
    <text evidence="1">The sequence shown here is derived from an EMBL/GenBank/DDBJ whole genome shotgun (WGS) entry which is preliminary data.</text>
</comment>
<dbReference type="EMBL" id="QKYT01000275">
    <property type="protein sequence ID" value="RIA88194.1"/>
    <property type="molecule type" value="Genomic_DNA"/>
</dbReference>
<dbReference type="OrthoDB" id="2474027at2759"/>
<dbReference type="Proteomes" id="UP000265703">
    <property type="component" value="Unassembled WGS sequence"/>
</dbReference>
<evidence type="ECO:0000313" key="2">
    <source>
        <dbReference type="Proteomes" id="UP000265703"/>
    </source>
</evidence>
<gene>
    <name evidence="1" type="ORF">C1645_826740</name>
</gene>
<keyword evidence="2" id="KW-1185">Reference proteome</keyword>
<dbReference type="AlphaFoldDB" id="A0A397SZI0"/>
<evidence type="ECO:0000313" key="1">
    <source>
        <dbReference type="EMBL" id="RIA88194.1"/>
    </source>
</evidence>
<accession>A0A397SZI0</accession>
<sequence>MCKGIYDIPEGYDVISISKDDKIYLLLSNIYIYEWDLLTEKSIRMFGNEEKIENFQQ</sequence>
<reference evidence="1 2" key="1">
    <citation type="submission" date="2018-06" db="EMBL/GenBank/DDBJ databases">
        <title>Comparative genomics reveals the genomic features of Rhizophagus irregularis, R. cerebriforme, R. diaphanum and Gigaspora rosea, and their symbiotic lifestyle signature.</title>
        <authorList>
            <person name="Morin E."/>
            <person name="San Clemente H."/>
            <person name="Chen E.C.H."/>
            <person name="De La Providencia I."/>
            <person name="Hainaut M."/>
            <person name="Kuo A."/>
            <person name="Kohler A."/>
            <person name="Murat C."/>
            <person name="Tang N."/>
            <person name="Roy S."/>
            <person name="Loubradou J."/>
            <person name="Henrissat B."/>
            <person name="Grigoriev I.V."/>
            <person name="Corradi N."/>
            <person name="Roux C."/>
            <person name="Martin F.M."/>
        </authorList>
    </citation>
    <scope>NUCLEOTIDE SEQUENCE [LARGE SCALE GENOMIC DNA]</scope>
    <source>
        <strain evidence="1 2">DAOM 227022</strain>
    </source>
</reference>
<name>A0A397SZI0_9GLOM</name>
<proteinExistence type="predicted"/>
<organism evidence="1 2">
    <name type="scientific">Glomus cerebriforme</name>
    <dbReference type="NCBI Taxonomy" id="658196"/>
    <lineage>
        <taxon>Eukaryota</taxon>
        <taxon>Fungi</taxon>
        <taxon>Fungi incertae sedis</taxon>
        <taxon>Mucoromycota</taxon>
        <taxon>Glomeromycotina</taxon>
        <taxon>Glomeromycetes</taxon>
        <taxon>Glomerales</taxon>
        <taxon>Glomeraceae</taxon>
        <taxon>Glomus</taxon>
    </lineage>
</organism>
<protein>
    <submittedName>
        <fullName evidence="1">Uncharacterized protein</fullName>
    </submittedName>
</protein>